<dbReference type="OrthoDB" id="5530243at2759"/>
<evidence type="ECO:0000313" key="4">
    <source>
        <dbReference type="Proteomes" id="UP000193144"/>
    </source>
</evidence>
<proteinExistence type="predicted"/>
<evidence type="ECO:0000259" key="2">
    <source>
        <dbReference type="Pfam" id="PF20976"/>
    </source>
</evidence>
<dbReference type="GO" id="GO:0004526">
    <property type="term" value="F:ribonuclease P activity"/>
    <property type="evidence" value="ECO:0007669"/>
    <property type="project" value="TreeGrafter"/>
</dbReference>
<accession>A0A1Y1YTZ4</accession>
<dbReference type="PANTHER" id="PTHR28173">
    <property type="entry name" value="RIBONUCLEASES P/MRP PROTEIN SUBUNIT POP8"/>
    <property type="match status" value="1"/>
</dbReference>
<dbReference type="GO" id="GO:0000171">
    <property type="term" value="F:ribonuclease MRP activity"/>
    <property type="evidence" value="ECO:0007669"/>
    <property type="project" value="TreeGrafter"/>
</dbReference>
<dbReference type="STRING" id="1231657.A0A1Y1YTZ4"/>
<dbReference type="InterPro" id="IPR049128">
    <property type="entry name" value="Pop8-like_dom"/>
</dbReference>
<dbReference type="InterPro" id="IPR020347">
    <property type="entry name" value="Pop8"/>
</dbReference>
<dbReference type="GO" id="GO:0000294">
    <property type="term" value="P:nuclear-transcribed mRNA catabolic process, RNase MRP-dependent"/>
    <property type="evidence" value="ECO:0007669"/>
    <property type="project" value="TreeGrafter"/>
</dbReference>
<dbReference type="Pfam" id="PF20976">
    <property type="entry name" value="Pop8"/>
    <property type="match status" value="1"/>
</dbReference>
<evidence type="ECO:0000256" key="1">
    <source>
        <dbReference type="SAM" id="MobiDB-lite"/>
    </source>
</evidence>
<dbReference type="EMBL" id="MCFA01000169">
    <property type="protein sequence ID" value="ORY01513.1"/>
    <property type="molecule type" value="Genomic_DNA"/>
</dbReference>
<comment type="caution">
    <text evidence="3">The sequence shown here is derived from an EMBL/GenBank/DDBJ whole genome shotgun (WGS) entry which is preliminary data.</text>
</comment>
<evidence type="ECO:0000313" key="3">
    <source>
        <dbReference type="EMBL" id="ORY01513.1"/>
    </source>
</evidence>
<organism evidence="3 4">
    <name type="scientific">Clohesyomyces aquaticus</name>
    <dbReference type="NCBI Taxonomy" id="1231657"/>
    <lineage>
        <taxon>Eukaryota</taxon>
        <taxon>Fungi</taxon>
        <taxon>Dikarya</taxon>
        <taxon>Ascomycota</taxon>
        <taxon>Pezizomycotina</taxon>
        <taxon>Dothideomycetes</taxon>
        <taxon>Pleosporomycetidae</taxon>
        <taxon>Pleosporales</taxon>
        <taxon>Lindgomycetaceae</taxon>
        <taxon>Clohesyomyces</taxon>
    </lineage>
</organism>
<keyword evidence="4" id="KW-1185">Reference proteome</keyword>
<dbReference type="Proteomes" id="UP000193144">
    <property type="component" value="Unassembled WGS sequence"/>
</dbReference>
<dbReference type="GO" id="GO:0005655">
    <property type="term" value="C:nucleolar ribonuclease P complex"/>
    <property type="evidence" value="ECO:0007669"/>
    <property type="project" value="InterPro"/>
</dbReference>
<reference evidence="3 4" key="1">
    <citation type="submission" date="2016-07" db="EMBL/GenBank/DDBJ databases">
        <title>Pervasive Adenine N6-methylation of Active Genes in Fungi.</title>
        <authorList>
            <consortium name="DOE Joint Genome Institute"/>
            <person name="Mondo S.J."/>
            <person name="Dannebaum R.O."/>
            <person name="Kuo R.C."/>
            <person name="Labutti K."/>
            <person name="Haridas S."/>
            <person name="Kuo A."/>
            <person name="Salamov A."/>
            <person name="Ahrendt S.R."/>
            <person name="Lipzen A."/>
            <person name="Sullivan W."/>
            <person name="Andreopoulos W.B."/>
            <person name="Clum A."/>
            <person name="Lindquist E."/>
            <person name="Daum C."/>
            <person name="Ramamoorthy G.K."/>
            <person name="Gryganskyi A."/>
            <person name="Culley D."/>
            <person name="Magnuson J.K."/>
            <person name="James T.Y."/>
            <person name="O'Malley M.A."/>
            <person name="Stajich J.E."/>
            <person name="Spatafora J.W."/>
            <person name="Visel A."/>
            <person name="Grigoriev I.V."/>
        </authorList>
    </citation>
    <scope>NUCLEOTIDE SEQUENCE [LARGE SCALE GENOMIC DNA]</scope>
    <source>
        <strain evidence="3 4">CBS 115471</strain>
    </source>
</reference>
<dbReference type="AlphaFoldDB" id="A0A1Y1YTZ4"/>
<feature type="compositionally biased region" description="Polar residues" evidence="1">
    <location>
        <begin position="1"/>
        <end position="43"/>
    </location>
</feature>
<dbReference type="PANTHER" id="PTHR28173:SF1">
    <property type="entry name" value="RIBONUCLEASES P_MRP PROTEIN SUBUNIT POP8"/>
    <property type="match status" value="1"/>
</dbReference>
<feature type="region of interest" description="Disordered" evidence="1">
    <location>
        <begin position="1"/>
        <end position="77"/>
    </location>
</feature>
<dbReference type="GO" id="GO:0008033">
    <property type="term" value="P:tRNA processing"/>
    <property type="evidence" value="ECO:0007669"/>
    <property type="project" value="InterPro"/>
</dbReference>
<dbReference type="GO" id="GO:0034965">
    <property type="term" value="P:intronic box C/D snoRNA processing"/>
    <property type="evidence" value="ECO:0007669"/>
    <property type="project" value="TreeGrafter"/>
</dbReference>
<sequence length="228" mass="23835">MAPFRATSSSTRPPNSNYTATSTNPTLPRPTNSAIPNPSNDTFTAADPTPNSDGDGVKFTPSSSSKKRKRKEKPHVLHQSTFKKPLWTYLHLCLITPGTVLQPPSTSTSSSTTGPSPLTPSIDALTSLSLLTHALTAFLGLAGSSIPLDILKTLGRELWIRVPRQDARGLRAALSTWTGWCEADLIPGLSSGTGGGGGKGKMRVAWRVLGSTEALGGLVGGGEDLFGG</sequence>
<gene>
    <name evidence="3" type="ORF">BCR34DRAFT_636965</name>
</gene>
<dbReference type="GO" id="GO:0000172">
    <property type="term" value="C:ribonuclease MRP complex"/>
    <property type="evidence" value="ECO:0007669"/>
    <property type="project" value="InterPro"/>
</dbReference>
<name>A0A1Y1YTZ4_9PLEO</name>
<feature type="domain" description="Ribonucleases P/MRP subunit Pop8-like" evidence="2">
    <location>
        <begin position="87"/>
        <end position="177"/>
    </location>
</feature>
<protein>
    <recommendedName>
        <fullName evidence="2">Ribonucleases P/MRP subunit Pop8-like domain-containing protein</fullName>
    </recommendedName>
</protein>